<keyword evidence="11" id="KW-0460">Magnesium</keyword>
<name>A0A7S1ATB8_NOCSC</name>
<keyword evidence="5" id="KW-0808">Transferase</keyword>
<evidence type="ECO:0000256" key="8">
    <source>
        <dbReference type="ARBA" id="ARBA00022741"/>
    </source>
</evidence>
<feature type="domain" description="Ribose-phosphate pyrophosphokinase N-terminal" evidence="13">
    <location>
        <begin position="58"/>
        <end position="174"/>
    </location>
</feature>
<accession>A0A7S1ATB8</accession>
<organism evidence="14">
    <name type="scientific">Noctiluca scintillans</name>
    <name type="common">Sea sparkle</name>
    <name type="synonym">Red tide dinoflagellate</name>
    <dbReference type="NCBI Taxonomy" id="2966"/>
    <lineage>
        <taxon>Eukaryota</taxon>
        <taxon>Sar</taxon>
        <taxon>Alveolata</taxon>
        <taxon>Dinophyceae</taxon>
        <taxon>Noctilucales</taxon>
        <taxon>Noctilucaceae</taxon>
        <taxon>Noctiluca</taxon>
    </lineage>
</organism>
<keyword evidence="9" id="KW-0418">Kinase</keyword>
<comment type="catalytic activity">
    <reaction evidence="12">
        <text>D-ribose 5-phosphate + ATP = 5-phospho-alpha-D-ribose 1-diphosphate + AMP + H(+)</text>
        <dbReference type="Rhea" id="RHEA:15609"/>
        <dbReference type="ChEBI" id="CHEBI:15378"/>
        <dbReference type="ChEBI" id="CHEBI:30616"/>
        <dbReference type="ChEBI" id="CHEBI:58017"/>
        <dbReference type="ChEBI" id="CHEBI:78346"/>
        <dbReference type="ChEBI" id="CHEBI:456215"/>
        <dbReference type="EC" id="2.7.6.1"/>
    </reaction>
</comment>
<evidence type="ECO:0000256" key="5">
    <source>
        <dbReference type="ARBA" id="ARBA00022679"/>
    </source>
</evidence>
<evidence type="ECO:0000313" key="14">
    <source>
        <dbReference type="EMBL" id="CAD8864505.1"/>
    </source>
</evidence>
<evidence type="ECO:0000256" key="11">
    <source>
        <dbReference type="ARBA" id="ARBA00022842"/>
    </source>
</evidence>
<dbReference type="NCBIfam" id="TIGR01251">
    <property type="entry name" value="ribP_PPkin"/>
    <property type="match status" value="1"/>
</dbReference>
<dbReference type="CDD" id="cd06223">
    <property type="entry name" value="PRTases_typeI"/>
    <property type="match status" value="1"/>
</dbReference>
<keyword evidence="10" id="KW-0067">ATP-binding</keyword>
<evidence type="ECO:0000256" key="10">
    <source>
        <dbReference type="ARBA" id="ARBA00022840"/>
    </source>
</evidence>
<reference evidence="14" key="1">
    <citation type="submission" date="2021-01" db="EMBL/GenBank/DDBJ databases">
        <authorList>
            <person name="Corre E."/>
            <person name="Pelletier E."/>
            <person name="Niang G."/>
            <person name="Scheremetjew M."/>
            <person name="Finn R."/>
            <person name="Kale V."/>
            <person name="Holt S."/>
            <person name="Cochrane G."/>
            <person name="Meng A."/>
            <person name="Brown T."/>
            <person name="Cohen L."/>
        </authorList>
    </citation>
    <scope>NUCLEOTIDE SEQUENCE</scope>
</reference>
<evidence type="ECO:0000256" key="1">
    <source>
        <dbReference type="ARBA" id="ARBA00001946"/>
    </source>
</evidence>
<dbReference type="GO" id="GO:0006015">
    <property type="term" value="P:5-phosphoribose 1-diphosphate biosynthetic process"/>
    <property type="evidence" value="ECO:0007669"/>
    <property type="project" value="TreeGrafter"/>
</dbReference>
<comment type="similarity">
    <text evidence="3">Belongs to the ribose-phosphate pyrophosphokinase family.</text>
</comment>
<dbReference type="GO" id="GO:0002189">
    <property type="term" value="C:ribose phosphate diphosphokinase complex"/>
    <property type="evidence" value="ECO:0007669"/>
    <property type="project" value="TreeGrafter"/>
</dbReference>
<evidence type="ECO:0000256" key="6">
    <source>
        <dbReference type="ARBA" id="ARBA00022723"/>
    </source>
</evidence>
<dbReference type="AlphaFoldDB" id="A0A7S1ATB8"/>
<evidence type="ECO:0000256" key="9">
    <source>
        <dbReference type="ARBA" id="ARBA00022777"/>
    </source>
</evidence>
<keyword evidence="6" id="KW-0479">Metal-binding</keyword>
<evidence type="ECO:0000259" key="13">
    <source>
        <dbReference type="Pfam" id="PF13793"/>
    </source>
</evidence>
<dbReference type="PANTHER" id="PTHR10210:SF32">
    <property type="entry name" value="RIBOSE-PHOSPHATE PYROPHOSPHOKINASE 2"/>
    <property type="match status" value="1"/>
</dbReference>
<dbReference type="EMBL" id="HBFQ01054649">
    <property type="protein sequence ID" value="CAD8864505.1"/>
    <property type="molecule type" value="Transcribed_RNA"/>
</dbReference>
<protein>
    <recommendedName>
        <fullName evidence="4">ribose-phosphate diphosphokinase</fullName>
        <ecNumber evidence="4">2.7.6.1</ecNumber>
    </recommendedName>
</protein>
<comment type="cofactor">
    <cofactor evidence="1">
        <name>Mg(2+)</name>
        <dbReference type="ChEBI" id="CHEBI:18420"/>
    </cofactor>
</comment>
<dbReference type="FunFam" id="3.40.50.2020:FF:000001">
    <property type="entry name" value="Ribose-phosphate pyrophosphokinase"/>
    <property type="match status" value="1"/>
</dbReference>
<dbReference type="GO" id="GO:0005737">
    <property type="term" value="C:cytoplasm"/>
    <property type="evidence" value="ECO:0007669"/>
    <property type="project" value="TreeGrafter"/>
</dbReference>
<dbReference type="GO" id="GO:0004749">
    <property type="term" value="F:ribose phosphate diphosphokinase activity"/>
    <property type="evidence" value="ECO:0007669"/>
    <property type="project" value="UniProtKB-EC"/>
</dbReference>
<dbReference type="Gene3D" id="3.40.50.2020">
    <property type="match status" value="2"/>
</dbReference>
<dbReference type="Pfam" id="PF14572">
    <property type="entry name" value="Pribosyl_synth"/>
    <property type="match status" value="1"/>
</dbReference>
<dbReference type="NCBIfam" id="NF002320">
    <property type="entry name" value="PRK01259.1"/>
    <property type="match status" value="1"/>
</dbReference>
<dbReference type="GO" id="GO:0016301">
    <property type="term" value="F:kinase activity"/>
    <property type="evidence" value="ECO:0007669"/>
    <property type="project" value="UniProtKB-KW"/>
</dbReference>
<keyword evidence="7" id="KW-0545">Nucleotide biosynthesis</keyword>
<evidence type="ECO:0000256" key="12">
    <source>
        <dbReference type="ARBA" id="ARBA00049535"/>
    </source>
</evidence>
<gene>
    <name evidence="14" type="ORF">NSCI0253_LOCUS38860</name>
</gene>
<dbReference type="PANTHER" id="PTHR10210">
    <property type="entry name" value="RIBOSE-PHOSPHATE DIPHOSPHOKINASE FAMILY MEMBER"/>
    <property type="match status" value="1"/>
</dbReference>
<comment type="pathway">
    <text evidence="2">Metabolic intermediate biosynthesis; 5-phospho-alpha-D-ribose 1-diphosphate biosynthesis; 5-phospho-alpha-D-ribose 1-diphosphate from D-ribose 5-phosphate (route I): step 1/1.</text>
</comment>
<evidence type="ECO:0000256" key="2">
    <source>
        <dbReference type="ARBA" id="ARBA00004996"/>
    </source>
</evidence>
<proteinExistence type="inferred from homology"/>
<dbReference type="SMART" id="SM01400">
    <property type="entry name" value="Pribosyltran_N"/>
    <property type="match status" value="1"/>
</dbReference>
<dbReference type="InterPro" id="IPR005946">
    <property type="entry name" value="Rib-P_diPkinase"/>
</dbReference>
<evidence type="ECO:0000256" key="7">
    <source>
        <dbReference type="ARBA" id="ARBA00022727"/>
    </source>
</evidence>
<dbReference type="GO" id="GO:0005524">
    <property type="term" value="F:ATP binding"/>
    <property type="evidence" value="ECO:0007669"/>
    <property type="project" value="UniProtKB-KW"/>
</dbReference>
<dbReference type="EC" id="2.7.6.1" evidence="4"/>
<dbReference type="SUPFAM" id="SSF53271">
    <property type="entry name" value="PRTase-like"/>
    <property type="match status" value="1"/>
</dbReference>
<dbReference type="Pfam" id="PF13793">
    <property type="entry name" value="Pribosyltran_N"/>
    <property type="match status" value="1"/>
</dbReference>
<dbReference type="GO" id="GO:0006164">
    <property type="term" value="P:purine nucleotide biosynthetic process"/>
    <property type="evidence" value="ECO:0007669"/>
    <property type="project" value="TreeGrafter"/>
</dbReference>
<dbReference type="InterPro" id="IPR029057">
    <property type="entry name" value="PRTase-like"/>
</dbReference>
<dbReference type="GO" id="GO:0000287">
    <property type="term" value="F:magnesium ion binding"/>
    <property type="evidence" value="ECO:0007669"/>
    <property type="project" value="InterPro"/>
</dbReference>
<dbReference type="InterPro" id="IPR029099">
    <property type="entry name" value="Pribosyltran_N"/>
</dbReference>
<sequence length="381" mass="41294">MFAVRSFRSIAAAGAGLSAVMVARDSQWQERKWQNRVHRQLKPVLAETSLHKRHGPLRILTGSAHPTLAQDIAREIGVEVSPSTVNQFKNGEIQVLLNETMRGCDVFVVQPTCNPDPNKALMELLIILDAARRGGAERVTAVMPVYGYARQDKKDRSRAPITGKLVADMLHVAGADRAITVDLHASQIQGFVTYPIDNLYAMPLIVEELKSHIDPTDIVVVSPDAGGAKRAQYLASALGEVPLAIFSKQRIRPNEVAKMLLVGEVTGKSCVIIDDMADTCGTLVLAAKELKAAGAKEVIAAITHGIFSSDAIDKINKSELEQVLVTDTIPQDINQKRSSKLKVLPVAKLLAASIIGAHNDESMETLFEGSYLHGEKLAMAM</sequence>
<dbReference type="InterPro" id="IPR000836">
    <property type="entry name" value="PRTase_dom"/>
</dbReference>
<evidence type="ECO:0000256" key="4">
    <source>
        <dbReference type="ARBA" id="ARBA00013247"/>
    </source>
</evidence>
<keyword evidence="8" id="KW-0547">Nucleotide-binding</keyword>
<evidence type="ECO:0000256" key="3">
    <source>
        <dbReference type="ARBA" id="ARBA00006478"/>
    </source>
</evidence>